<name>A0A5B7HDC0_PORTR</name>
<reference evidence="1 2" key="1">
    <citation type="submission" date="2019-05" db="EMBL/GenBank/DDBJ databases">
        <title>Another draft genome of Portunus trituberculatus and its Hox gene families provides insights of decapod evolution.</title>
        <authorList>
            <person name="Jeong J.-H."/>
            <person name="Song I."/>
            <person name="Kim S."/>
            <person name="Choi T."/>
            <person name="Kim D."/>
            <person name="Ryu S."/>
            <person name="Kim W."/>
        </authorList>
    </citation>
    <scope>NUCLEOTIDE SEQUENCE [LARGE SCALE GENOMIC DNA]</scope>
    <source>
        <tissue evidence="1">Muscle</tissue>
    </source>
</reference>
<proteinExistence type="predicted"/>
<dbReference type="EMBL" id="VSRR010026074">
    <property type="protein sequence ID" value="MPC67317.1"/>
    <property type="molecule type" value="Genomic_DNA"/>
</dbReference>
<evidence type="ECO:0000313" key="1">
    <source>
        <dbReference type="EMBL" id="MPC67317.1"/>
    </source>
</evidence>
<dbReference type="Proteomes" id="UP000324222">
    <property type="component" value="Unassembled WGS sequence"/>
</dbReference>
<accession>A0A5B7HDC0</accession>
<protein>
    <submittedName>
        <fullName evidence="1">Uncharacterized protein</fullName>
    </submittedName>
</protein>
<keyword evidence="2" id="KW-1185">Reference proteome</keyword>
<comment type="caution">
    <text evidence="1">The sequence shown here is derived from an EMBL/GenBank/DDBJ whole genome shotgun (WGS) entry which is preliminary data.</text>
</comment>
<gene>
    <name evidence="1" type="ORF">E2C01_061490</name>
</gene>
<evidence type="ECO:0000313" key="2">
    <source>
        <dbReference type="Proteomes" id="UP000324222"/>
    </source>
</evidence>
<organism evidence="1 2">
    <name type="scientific">Portunus trituberculatus</name>
    <name type="common">Swimming crab</name>
    <name type="synonym">Neptunus trituberculatus</name>
    <dbReference type="NCBI Taxonomy" id="210409"/>
    <lineage>
        <taxon>Eukaryota</taxon>
        <taxon>Metazoa</taxon>
        <taxon>Ecdysozoa</taxon>
        <taxon>Arthropoda</taxon>
        <taxon>Crustacea</taxon>
        <taxon>Multicrustacea</taxon>
        <taxon>Malacostraca</taxon>
        <taxon>Eumalacostraca</taxon>
        <taxon>Eucarida</taxon>
        <taxon>Decapoda</taxon>
        <taxon>Pleocyemata</taxon>
        <taxon>Brachyura</taxon>
        <taxon>Eubrachyura</taxon>
        <taxon>Portunoidea</taxon>
        <taxon>Portunidae</taxon>
        <taxon>Portuninae</taxon>
        <taxon>Portunus</taxon>
    </lineage>
</organism>
<sequence length="90" mass="9752">MALSPRDPHAPQTNLPIDAVQCILPIPCTSRNVHSRVTSYQRYCGGPTFTSAPHLTSARPHLRPDLTCAAPCEAARHCTVSVRCGTSRTQ</sequence>
<dbReference type="AlphaFoldDB" id="A0A5B7HDC0"/>